<evidence type="ECO:0000313" key="7">
    <source>
        <dbReference type="Proteomes" id="UP000235114"/>
    </source>
</evidence>
<evidence type="ECO:0000259" key="1">
    <source>
        <dbReference type="Pfam" id="PF06054"/>
    </source>
</evidence>
<dbReference type="PIRSF" id="PIRSF007487">
    <property type="entry name" value="Competence-induced_CoiA_bac"/>
    <property type="match status" value="1"/>
</dbReference>
<dbReference type="InterPro" id="IPR057252">
    <property type="entry name" value="CoiA_C"/>
</dbReference>
<dbReference type="EMBL" id="PGVA01000028">
    <property type="protein sequence ID" value="PLR82039.1"/>
    <property type="molecule type" value="Genomic_DNA"/>
</dbReference>
<sequence length="398" mass="46607">MLTAKTKTGEYFSLGDHYRYEFLDDLRKREEFYCPHCDEKLILKIGTKKVHHFSHYHDSICTAAGAEAESLYHMEGKLNLYSWLKRQNLQPILEHYIPEINQRADISYTYKGKRIALEYQCSPISSKQFIDRTNGYLRFNWIPIWILGGKLLKRKTADIASFSQFHFLFFRQHIEKWNLLCYCPVTNQFITIHHPISMSPRHAFVQFSFSTPTKTDIQQLLTATSSPSFSLNAWRKELDRYKLTFFGRTKSANLSFLKEIYRHSLNISLLPSIIGLPTANSLFIETSPLIWQTYLYMDVLQKYRSGEVLSIQQLYHCFSQRLKKNQINIRSLPLVKGSWPLAVQGYVKLLVDTGYLAWRNKNNLAVLKQIIRPETSAQKSTADELMYRNFGPAIMRNL</sequence>
<dbReference type="Proteomes" id="UP000235114">
    <property type="component" value="Unassembled WGS sequence"/>
</dbReference>
<dbReference type="AlphaFoldDB" id="A0A2N5GKP4"/>
<feature type="domain" description="Competence protein CoiA nuclease-like" evidence="1">
    <location>
        <begin position="69"/>
        <end position="223"/>
    </location>
</feature>
<dbReference type="EMBL" id="PGVD01000015">
    <property type="protein sequence ID" value="PLR99425.1"/>
    <property type="molecule type" value="Genomic_DNA"/>
</dbReference>
<dbReference type="InterPro" id="IPR010330">
    <property type="entry name" value="CoiA_nuc"/>
</dbReference>
<dbReference type="Pfam" id="PF25164">
    <property type="entry name" value="CoiA_N"/>
    <property type="match status" value="1"/>
</dbReference>
<dbReference type="InterPro" id="IPR057253">
    <property type="entry name" value="CoiA-like_N"/>
</dbReference>
<dbReference type="InterPro" id="IPR021176">
    <property type="entry name" value="Competence-induced_CoiA"/>
</dbReference>
<dbReference type="OrthoDB" id="3784230at2"/>
<feature type="domain" description="Competence protein CoiA-like N-terminal" evidence="2">
    <location>
        <begin position="17"/>
        <end position="63"/>
    </location>
</feature>
<dbReference type="Pfam" id="PF25166">
    <property type="entry name" value="CoiA_C"/>
    <property type="match status" value="1"/>
</dbReference>
<comment type="caution">
    <text evidence="4">The sequence shown here is derived from an EMBL/GenBank/DDBJ whole genome shotgun (WGS) entry which is preliminary data.</text>
</comment>
<evidence type="ECO:0000259" key="3">
    <source>
        <dbReference type="Pfam" id="PF25166"/>
    </source>
</evidence>
<reference evidence="5 7" key="2">
    <citation type="submission" date="2017-12" db="EMBL/GenBank/DDBJ databases">
        <title>Comparative Functional Genomics of Dry Heat Resistant strains isolated from the Viking Spacecraft.</title>
        <authorList>
            <person name="Seuylemezian A."/>
            <person name="Cooper K."/>
            <person name="Vaishampayan P."/>
        </authorList>
    </citation>
    <scope>NUCLEOTIDE SEQUENCE [LARGE SCALE GENOMIC DNA]</scope>
    <source>
        <strain evidence="5 7">ATCC 29669</strain>
    </source>
</reference>
<protein>
    <submittedName>
        <fullName evidence="4">Competence protein CoiA</fullName>
    </submittedName>
</protein>
<name>A0A2N5GKP4_9BACI</name>
<reference evidence="4 6" key="1">
    <citation type="submission" date="2017-11" db="EMBL/GenBank/DDBJ databases">
        <title>Comparitive Functional Genomics of Dry Heat Resistant strains isolated from the Viking Spacecraft.</title>
        <authorList>
            <person name="Seuylemezian A."/>
            <person name="Cooper K."/>
            <person name="Vaishampayan P."/>
        </authorList>
    </citation>
    <scope>NUCLEOTIDE SEQUENCE [LARGE SCALE GENOMIC DNA]</scope>
    <source>
        <strain evidence="4 6">M4.6</strain>
    </source>
</reference>
<gene>
    <name evidence="4" type="ORF">CU635_12780</name>
    <name evidence="5" type="ORF">CVD25_06075</name>
</gene>
<organism evidence="4 6">
    <name type="scientific">Bacillus canaveralius</name>
    <dbReference type="NCBI Taxonomy" id="1403243"/>
    <lineage>
        <taxon>Bacteria</taxon>
        <taxon>Bacillati</taxon>
        <taxon>Bacillota</taxon>
        <taxon>Bacilli</taxon>
        <taxon>Bacillales</taxon>
        <taxon>Bacillaceae</taxon>
        <taxon>Bacillus</taxon>
    </lineage>
</organism>
<dbReference type="Pfam" id="PF06054">
    <property type="entry name" value="CoiA_nuc"/>
    <property type="match status" value="1"/>
</dbReference>
<feature type="domain" description="Competence protein CoiA C-terminal" evidence="3">
    <location>
        <begin position="232"/>
        <end position="370"/>
    </location>
</feature>
<evidence type="ECO:0000259" key="2">
    <source>
        <dbReference type="Pfam" id="PF25164"/>
    </source>
</evidence>
<evidence type="ECO:0000313" key="4">
    <source>
        <dbReference type="EMBL" id="PLR82039.1"/>
    </source>
</evidence>
<keyword evidence="7" id="KW-1185">Reference proteome</keyword>
<evidence type="ECO:0000313" key="5">
    <source>
        <dbReference type="EMBL" id="PLR99425.1"/>
    </source>
</evidence>
<accession>A0A2N5GKP4</accession>
<dbReference type="Proteomes" id="UP000234951">
    <property type="component" value="Unassembled WGS sequence"/>
</dbReference>
<evidence type="ECO:0000313" key="6">
    <source>
        <dbReference type="Proteomes" id="UP000234951"/>
    </source>
</evidence>
<dbReference type="RefSeq" id="WP_101577755.1">
    <property type="nucleotide sequence ID" value="NZ_PGVA01000028.1"/>
</dbReference>
<proteinExistence type="predicted"/>